<gene>
    <name evidence="2" type="primary">Xirp2</name>
    <name evidence="4 5" type="synonym">LOC105272901</name>
    <name evidence="2" type="ORF">g.26182</name>
</gene>
<protein>
    <submittedName>
        <fullName evidence="2">Xirp2 protein</fullName>
    </submittedName>
</protein>
<feature type="chain" id="PRO_5044541408" evidence="1">
    <location>
        <begin position="22"/>
        <end position="107"/>
    </location>
</feature>
<keyword evidence="3" id="KW-1185">Reference proteome</keyword>
<dbReference type="GeneID" id="105272901"/>
<organism evidence="2">
    <name type="scientific">Fopius arisanus</name>
    <dbReference type="NCBI Taxonomy" id="64838"/>
    <lineage>
        <taxon>Eukaryota</taxon>
        <taxon>Metazoa</taxon>
        <taxon>Ecdysozoa</taxon>
        <taxon>Arthropoda</taxon>
        <taxon>Hexapoda</taxon>
        <taxon>Insecta</taxon>
        <taxon>Pterygota</taxon>
        <taxon>Neoptera</taxon>
        <taxon>Endopterygota</taxon>
        <taxon>Hymenoptera</taxon>
        <taxon>Apocrita</taxon>
        <taxon>Ichneumonoidea</taxon>
        <taxon>Braconidae</taxon>
        <taxon>Opiinae</taxon>
        <taxon>Fopius</taxon>
    </lineage>
</organism>
<reference evidence="2" key="1">
    <citation type="submission" date="2015-01" db="EMBL/GenBank/DDBJ databases">
        <title>Transcriptome Assembly of Fopius arisanus.</title>
        <authorList>
            <person name="Geib S."/>
        </authorList>
    </citation>
    <scope>NUCLEOTIDE SEQUENCE</scope>
</reference>
<keyword evidence="1" id="KW-0732">Signal</keyword>
<evidence type="ECO:0000313" key="4">
    <source>
        <dbReference type="RefSeq" id="XP_011313433.1"/>
    </source>
</evidence>
<accession>A0A9R1UAP3</accession>
<accession>A0A0C9Q628</accession>
<feature type="signal peptide" evidence="1">
    <location>
        <begin position="1"/>
        <end position="21"/>
    </location>
</feature>
<evidence type="ECO:0000313" key="3">
    <source>
        <dbReference type="Proteomes" id="UP000694866"/>
    </source>
</evidence>
<evidence type="ECO:0000256" key="1">
    <source>
        <dbReference type="SAM" id="SignalP"/>
    </source>
</evidence>
<reference evidence="4 5" key="2">
    <citation type="submission" date="2025-04" db="UniProtKB">
        <authorList>
            <consortium name="RefSeq"/>
        </authorList>
    </citation>
    <scope>IDENTIFICATION</scope>
    <source>
        <strain evidence="4 5">USDA-PBARC FA_bdor</strain>
        <tissue evidence="4 5">Whole organism</tissue>
    </source>
</reference>
<dbReference type="RefSeq" id="XP_011313433.1">
    <property type="nucleotide sequence ID" value="XM_011315131.1"/>
</dbReference>
<accession>A0A9R1TQE3</accession>
<dbReference type="AlphaFoldDB" id="A0A0C9Q628"/>
<dbReference type="Proteomes" id="UP000694866">
    <property type="component" value="Unplaced"/>
</dbReference>
<evidence type="ECO:0000313" key="5">
    <source>
        <dbReference type="RefSeq" id="XP_011313434.1"/>
    </source>
</evidence>
<sequence>MNRIFALASLFVKLGWSNTRSSPSASHRRAGEKWMRQLQSACSVMDVRIRSVKEAAEKQVAIQKVGLTEVMKGETQLKRATEALLQVMERVDCMVEDINMELENSAT</sequence>
<dbReference type="EMBL" id="GBYB01009588">
    <property type="protein sequence ID" value="JAG79355.1"/>
    <property type="molecule type" value="Transcribed_RNA"/>
</dbReference>
<name>A0A0C9Q628_9HYME</name>
<evidence type="ECO:0000313" key="2">
    <source>
        <dbReference type="EMBL" id="JAG79355.1"/>
    </source>
</evidence>
<proteinExistence type="predicted"/>
<dbReference type="KEGG" id="fas:105272901"/>
<dbReference type="RefSeq" id="XP_011313434.1">
    <property type="nucleotide sequence ID" value="XM_011315132.1"/>
</dbReference>